<sequence>MTESLFALATFLLFTLGVAWFSSRLTSQAKDTGAAGYFMAGRGLTGWFICGSMLLTNLSAEQLVGLNGQSYADNLSSMAWESTAALATIMLAMFFLPRYLKGGFTTLPEYLESRYDTTTRRLVSGMFILGYTLVANPVALYLGALSLDEVFNIHSAIGVGHETMIWILVWIMGGVGAAYAVFGGLRAVAISDSINGVVLLLASLTVPILGLIALGDGSMAEGLNTLVASQPEKLNAIGDETSRVPFGTLFTGMIFANLFYWCTNQSTIQRTLAAKNLAEGQKGVLFTGFVKILVPLVMLVPGVIAFHLFGNSLSRPDLAYPALIKLVMPWWLLGFFIAAFFGTVISHFNSIVNSTATLFAMDWHRAFRPQASDAELVRVGKIAGTAFALVSMIIAPLMLYAPDGIYMMIRRVTGFYNIPIIAIVLAGFFLPRVPGWSARLVLILHVLLYGILVVGFDIDKRLGINFVHIMGMMFALHAFILAGCGWLWPRHGRAGTIDFRLADGEQLPAHLRPWRYAKLTSVLLVCLLISMYLTFSPLGFATVGGPGLPYGMLMGTLWLLFLAYAVRHLRRLDRSPAPMQAPAIETA</sequence>
<dbReference type="GO" id="GO:0005886">
    <property type="term" value="C:plasma membrane"/>
    <property type="evidence" value="ECO:0007669"/>
    <property type="project" value="TreeGrafter"/>
</dbReference>
<proteinExistence type="inferred from homology"/>
<feature type="transmembrane region" description="Helical" evidence="7">
    <location>
        <begin position="6"/>
        <end position="23"/>
    </location>
</feature>
<evidence type="ECO:0000256" key="6">
    <source>
        <dbReference type="RuleBase" id="RU362091"/>
    </source>
</evidence>
<evidence type="ECO:0000256" key="3">
    <source>
        <dbReference type="ARBA" id="ARBA00022692"/>
    </source>
</evidence>
<feature type="transmembrane region" description="Helical" evidence="7">
    <location>
        <begin position="121"/>
        <end position="144"/>
    </location>
</feature>
<dbReference type="EMBL" id="WSSB01000002">
    <property type="protein sequence ID" value="MXR35878.1"/>
    <property type="molecule type" value="Genomic_DNA"/>
</dbReference>
<dbReference type="RefSeq" id="WP_160794667.1">
    <property type="nucleotide sequence ID" value="NZ_WSSB01000002.1"/>
</dbReference>
<organism evidence="8 9">
    <name type="scientific">Craterilacuibacter sinensis</name>
    <dbReference type="NCBI Taxonomy" id="2686017"/>
    <lineage>
        <taxon>Bacteria</taxon>
        <taxon>Pseudomonadati</taxon>
        <taxon>Pseudomonadota</taxon>
        <taxon>Betaproteobacteria</taxon>
        <taxon>Neisseriales</taxon>
        <taxon>Neisseriaceae</taxon>
        <taxon>Craterilacuibacter</taxon>
    </lineage>
</organism>
<evidence type="ECO:0000256" key="2">
    <source>
        <dbReference type="ARBA" id="ARBA00006434"/>
    </source>
</evidence>
<keyword evidence="5 7" id="KW-0472">Membrane</keyword>
<dbReference type="PROSITE" id="PS50283">
    <property type="entry name" value="NA_SOLUT_SYMP_3"/>
    <property type="match status" value="1"/>
</dbReference>
<dbReference type="InterPro" id="IPR001734">
    <property type="entry name" value="Na/solute_symporter"/>
</dbReference>
<dbReference type="Pfam" id="PF00474">
    <property type="entry name" value="SSF"/>
    <property type="match status" value="1"/>
</dbReference>
<accession>A0A845BKW7</accession>
<keyword evidence="4 7" id="KW-1133">Transmembrane helix</keyword>
<evidence type="ECO:0000256" key="5">
    <source>
        <dbReference type="ARBA" id="ARBA00023136"/>
    </source>
</evidence>
<dbReference type="AlphaFoldDB" id="A0A845BKW7"/>
<comment type="similarity">
    <text evidence="2 6">Belongs to the sodium:solute symporter (SSF) (TC 2.A.21) family.</text>
</comment>
<feature type="transmembrane region" description="Helical" evidence="7">
    <location>
        <begin position="330"/>
        <end position="361"/>
    </location>
</feature>
<dbReference type="NCBIfam" id="TIGR00813">
    <property type="entry name" value="sss"/>
    <property type="match status" value="1"/>
</dbReference>
<feature type="transmembrane region" description="Helical" evidence="7">
    <location>
        <begin position="194"/>
        <end position="214"/>
    </location>
</feature>
<feature type="transmembrane region" description="Helical" evidence="7">
    <location>
        <begin position="284"/>
        <end position="310"/>
    </location>
</feature>
<name>A0A845BKW7_9NEIS</name>
<feature type="transmembrane region" description="Helical" evidence="7">
    <location>
        <begin position="547"/>
        <end position="566"/>
    </location>
</feature>
<keyword evidence="3 7" id="KW-0812">Transmembrane</keyword>
<feature type="transmembrane region" description="Helical" evidence="7">
    <location>
        <begin position="164"/>
        <end position="182"/>
    </location>
</feature>
<dbReference type="Proteomes" id="UP000467214">
    <property type="component" value="Unassembled WGS sequence"/>
</dbReference>
<feature type="transmembrane region" description="Helical" evidence="7">
    <location>
        <begin position="464"/>
        <end position="488"/>
    </location>
</feature>
<feature type="transmembrane region" description="Helical" evidence="7">
    <location>
        <begin position="244"/>
        <end position="263"/>
    </location>
</feature>
<dbReference type="GO" id="GO:0005412">
    <property type="term" value="F:D-glucose:sodium symporter activity"/>
    <property type="evidence" value="ECO:0007669"/>
    <property type="project" value="TreeGrafter"/>
</dbReference>
<evidence type="ECO:0000256" key="7">
    <source>
        <dbReference type="SAM" id="Phobius"/>
    </source>
</evidence>
<dbReference type="PANTHER" id="PTHR11819">
    <property type="entry name" value="SOLUTE CARRIER FAMILY 5"/>
    <property type="match status" value="1"/>
</dbReference>
<comment type="caution">
    <text evidence="8">The sequence shown here is derived from an EMBL/GenBank/DDBJ whole genome shotgun (WGS) entry which is preliminary data.</text>
</comment>
<feature type="transmembrane region" description="Helical" evidence="7">
    <location>
        <begin position="35"/>
        <end position="58"/>
    </location>
</feature>
<dbReference type="Gene3D" id="1.20.1730.10">
    <property type="entry name" value="Sodium/glucose cotransporter"/>
    <property type="match status" value="1"/>
</dbReference>
<evidence type="ECO:0000313" key="9">
    <source>
        <dbReference type="Proteomes" id="UP000467214"/>
    </source>
</evidence>
<feature type="transmembrane region" description="Helical" evidence="7">
    <location>
        <begin position="516"/>
        <end position="535"/>
    </location>
</feature>
<dbReference type="PANTHER" id="PTHR11819:SF195">
    <property type="entry name" value="SODIUM_GLUCOSE COTRANSPORTER 4"/>
    <property type="match status" value="1"/>
</dbReference>
<evidence type="ECO:0000256" key="4">
    <source>
        <dbReference type="ARBA" id="ARBA00022989"/>
    </source>
</evidence>
<feature type="transmembrane region" description="Helical" evidence="7">
    <location>
        <begin position="414"/>
        <end position="433"/>
    </location>
</feature>
<dbReference type="InterPro" id="IPR038377">
    <property type="entry name" value="Na/Glc_symporter_sf"/>
</dbReference>
<dbReference type="CDD" id="cd10328">
    <property type="entry name" value="SLC5sbd_YidK"/>
    <property type="match status" value="1"/>
</dbReference>
<comment type="subcellular location">
    <subcellularLocation>
        <location evidence="1">Membrane</location>
        <topology evidence="1">Multi-pass membrane protein</topology>
    </subcellularLocation>
</comment>
<feature type="transmembrane region" description="Helical" evidence="7">
    <location>
        <begin position="440"/>
        <end position="458"/>
    </location>
</feature>
<feature type="transmembrane region" description="Helical" evidence="7">
    <location>
        <begin position="78"/>
        <end position="100"/>
    </location>
</feature>
<evidence type="ECO:0000313" key="8">
    <source>
        <dbReference type="EMBL" id="MXR35878.1"/>
    </source>
</evidence>
<dbReference type="NCBIfam" id="NF007790">
    <property type="entry name" value="PRK10484.1"/>
    <property type="match status" value="1"/>
</dbReference>
<evidence type="ECO:0000256" key="1">
    <source>
        <dbReference type="ARBA" id="ARBA00004141"/>
    </source>
</evidence>
<protein>
    <submittedName>
        <fullName evidence="8">Solute:sodium symporter family transporter</fullName>
    </submittedName>
</protein>
<gene>
    <name evidence="8" type="ORF">GQF02_02670</name>
</gene>
<feature type="transmembrane region" description="Helical" evidence="7">
    <location>
        <begin position="382"/>
        <end position="402"/>
    </location>
</feature>
<keyword evidence="9" id="KW-1185">Reference proteome</keyword>
<reference evidence="8 9" key="1">
    <citation type="submission" date="2019-12" db="EMBL/GenBank/DDBJ databases">
        <title>Neisseriaceae gen. nov. sp. Genome sequencing and assembly.</title>
        <authorList>
            <person name="Liu Z."/>
            <person name="Li A."/>
        </authorList>
    </citation>
    <scope>NUCLEOTIDE SEQUENCE [LARGE SCALE GENOMIC DNA]</scope>
    <source>
        <strain evidence="8 9">B2N2-7</strain>
    </source>
</reference>